<feature type="compositionally biased region" description="Basic and acidic residues" evidence="2">
    <location>
        <begin position="337"/>
        <end position="346"/>
    </location>
</feature>
<keyword evidence="1" id="KW-0175">Coiled coil</keyword>
<feature type="compositionally biased region" description="Low complexity" evidence="2">
    <location>
        <begin position="1795"/>
        <end position="1804"/>
    </location>
</feature>
<protein>
    <recommendedName>
        <fullName evidence="3">PH domain-containing protein</fullName>
    </recommendedName>
</protein>
<dbReference type="CDD" id="cd13365">
    <property type="entry name" value="PH_PLC_plant-like"/>
    <property type="match status" value="1"/>
</dbReference>
<dbReference type="InParanoid" id="A0A316VT77"/>
<dbReference type="Pfam" id="PF12814">
    <property type="entry name" value="Mcp5_PH"/>
    <property type="match status" value="1"/>
</dbReference>
<feature type="compositionally biased region" description="Polar residues" evidence="2">
    <location>
        <begin position="1811"/>
        <end position="1840"/>
    </location>
</feature>
<keyword evidence="5" id="KW-1185">Reference proteome</keyword>
<sequence>MSYARTSGGGDVGEPPSPAPRPASSLGGELAFRPPPRPSQRRGTGTTPGPKVRKSNAELASNAMSPLPPAMPRSGTLTANMSRMATDETAAWTRSVAAGSDGEEYSSDAEGLMGSENVSPMDSPTTSRQAFLSRNPALVSGTGGGSFSARGSLDLAPSSTQGPTPRQTSRRERNRNAPTGSGDQSLVNELQANLVNEIRRLQALLLERDGEIRRLTEEKEETDKELGQWKPRALALIQVEDKLTQENWDLNVQRDELEGELTEHRGALKKSEDDRIKVTKERDALRGESESQVAELEQLHEELKNLNQSREKETATARQEMAGMARQVSELNLALSKAKEDGDRPNFSRSFSRSMHLGNESLEASTDEENLREAASNKRRAALESGNVPASPGSAYEDELAAATSPLAGRLSKDGNVSELRQKLAMAHKKSSKDTLDKRRLREQNEELRQLLTKAGLKAPGASDVESSDEDDAALWDDQSVEHSPSAKRGKARGVPKSSTGRNIASRLGIGLGRPSRSAHDQTVDDEDEAGQVDDEVAEMPASSSSGLRRSARRANVPRNVSFGTGSPLVETAYLPGEDEHDASSTGHSTEQWHGTERADTSVVDPLPRPPSMVLAGETLGDELEGLGDDADRAGGTSFIGDESLARDLASAQQVTRSVSGPLPPAADDKNMQTDAQSSALADELAKKEREHAAVVEEHTKTLSAIRDAHAQALEQRDSALEKRDRDHAAAVAEQLAALAALREEHANTLNQRDTDHSKLLADRENAHKSALSELVAQHAKALDEREAAAERAVADKEEEHVKVLSAALAKQNDTHKVASEEARTRHAKALAEEVAKGALTLKAAEEAHRKLVSETKDSHKRAIDRLEADHDKALKSKDGKHASQIEDLHLSHDAYVRDLEQAFNRNLRERDEIIRKSREEVEKMRERLSTLENELERLRREIQASAAAILAAESAKRELEHSAEETKAELEEARAIIATHNEKEDDAFEDASEAPSLSPNRTALELDDGKHDAAVAMDRSGTEQSTQTQSEVDSPPTPADIEAFPSPPAAKARELKESAAQTDHEMWARVQETQLTRAGLPIPNNVLMLGGGAAHQHVRDSVSTFGGNRDGTRIDPTSSTMMYTVGALTRQQAAASVSSRRPSMDSTISTDARFANPNEVALGQIPDRSKPPVMDVPPPPSMPPPANLPNRPTPRGRTSTSNSAQDKPPARPTSPPPAELVAAAGRRGSTLQVPPGERDALPARSASRASGYSGAASSNAMASTDSTSRGAPNGPHSRIASNQHSAPGDAASVASRRSRVSASNLAQQHLRAPSGGSFRSDVTSMLSPRMSIASSRASEYVDARNPGTGATGPSSTKGMPPGTDPEVIAAITQTMIGNYMHKYVRRGLGRTGLSDKRHQRYFWLHPYTKMLSWTMTDPGGKGVQESTYKSAVIEDIEVVEDNNPSPPGLYHLSIIVKTPARDMKITAPNRERHEMWVSALGYLTSRTQLQANAGLGRVQNGRGGASTLAMQPNRADEADPDRPASRRERVSSSRAASITSRRLLSPRRSMASLGAGARTRSENILDTGDNTETTPRPRAGTIGASSILSNKRRDTAAHEYLSQWGEVGRNNGPSSPSSYGKSSRKSFGHSRNLASDLYGESSQYRPSSRTSYAAPADPRLQTAEQMLEEDQERGGYDGLENVRACCNGAHDVGELAHRKYKEDLRKKREKEYRDLARTHREASGTASIRSRHSRQGSQGSSVAGGGIKSWRDTLKRAPSGTSTVASRNEPATSSSPPQLGPLNLNTPLEKRGKQTSSSQGSKSPGIFSAMTGQNAAPRASVNSSAEQPMSARTSNSAEWYSSPEDLAAFIEIGEPQVDASAKTTEFGSSAGSATPTARDTNTFSQRVSAIRKSAGTSSKA</sequence>
<dbReference type="SUPFAM" id="SSF50729">
    <property type="entry name" value="PH domain-like"/>
    <property type="match status" value="1"/>
</dbReference>
<feature type="compositionally biased region" description="Low complexity" evidence="2">
    <location>
        <begin position="1291"/>
        <end position="1304"/>
    </location>
</feature>
<dbReference type="GO" id="GO:0015631">
    <property type="term" value="F:tubulin binding"/>
    <property type="evidence" value="ECO:0007669"/>
    <property type="project" value="TreeGrafter"/>
</dbReference>
<dbReference type="PANTHER" id="PTHR28190:SF1">
    <property type="entry name" value="NUCLEAR MIGRATION PROTEIN NUM1"/>
    <property type="match status" value="1"/>
</dbReference>
<feature type="region of interest" description="Disordered" evidence="2">
    <location>
        <begin position="1603"/>
        <end position="1659"/>
    </location>
</feature>
<dbReference type="InterPro" id="IPR053005">
    <property type="entry name" value="Nuclear_Pos-Cytoskel_Interact"/>
</dbReference>
<feature type="compositionally biased region" description="Low complexity" evidence="2">
    <location>
        <begin position="1533"/>
        <end position="1544"/>
    </location>
</feature>
<feature type="compositionally biased region" description="Polar residues" evidence="2">
    <location>
        <begin position="1760"/>
        <end position="1778"/>
    </location>
</feature>
<feature type="compositionally biased region" description="Basic and acidic residues" evidence="2">
    <location>
        <begin position="1052"/>
        <end position="1061"/>
    </location>
</feature>
<feature type="region of interest" description="Disordered" evidence="2">
    <location>
        <begin position="1496"/>
        <end position="1591"/>
    </location>
</feature>
<feature type="compositionally biased region" description="Polar residues" evidence="2">
    <location>
        <begin position="584"/>
        <end position="593"/>
    </location>
</feature>
<feature type="compositionally biased region" description="Low complexity" evidence="2">
    <location>
        <begin position="1610"/>
        <end position="1622"/>
    </location>
</feature>
<dbReference type="STRING" id="1522189.A0A316VT77"/>
<feature type="domain" description="PH" evidence="3">
    <location>
        <begin position="1374"/>
        <end position="1486"/>
    </location>
</feature>
<evidence type="ECO:0000259" key="3">
    <source>
        <dbReference type="PROSITE" id="PS50003"/>
    </source>
</evidence>
<feature type="compositionally biased region" description="Basic and acidic residues" evidence="2">
    <location>
        <begin position="1515"/>
        <end position="1532"/>
    </location>
</feature>
<feature type="compositionally biased region" description="Polar residues" evidence="2">
    <location>
        <begin position="176"/>
        <end position="187"/>
    </location>
</feature>
<dbReference type="PROSITE" id="PS50003">
    <property type="entry name" value="PH_DOMAIN"/>
    <property type="match status" value="1"/>
</dbReference>
<dbReference type="PANTHER" id="PTHR28190">
    <property type="entry name" value="NUCLEAR MIGRATION PROTEIN NUM1"/>
    <property type="match status" value="1"/>
</dbReference>
<dbReference type="InterPro" id="IPR024774">
    <property type="entry name" value="PH_dom-Mcp5-type"/>
</dbReference>
<organism evidence="4 5">
    <name type="scientific">Ceraceosorus guamensis</name>
    <dbReference type="NCBI Taxonomy" id="1522189"/>
    <lineage>
        <taxon>Eukaryota</taxon>
        <taxon>Fungi</taxon>
        <taxon>Dikarya</taxon>
        <taxon>Basidiomycota</taxon>
        <taxon>Ustilaginomycotina</taxon>
        <taxon>Exobasidiomycetes</taxon>
        <taxon>Ceraceosorales</taxon>
        <taxon>Ceraceosoraceae</taxon>
        <taxon>Ceraceosorus</taxon>
    </lineage>
</organism>
<dbReference type="GO" id="GO:0000226">
    <property type="term" value="P:microtubule cytoskeleton organization"/>
    <property type="evidence" value="ECO:0007669"/>
    <property type="project" value="TreeGrafter"/>
</dbReference>
<dbReference type="GO" id="GO:0005739">
    <property type="term" value="C:mitochondrion"/>
    <property type="evidence" value="ECO:0007669"/>
    <property type="project" value="TreeGrafter"/>
</dbReference>
<dbReference type="OrthoDB" id="2149224at2759"/>
<evidence type="ECO:0000256" key="1">
    <source>
        <dbReference type="SAM" id="Coils"/>
    </source>
</evidence>
<dbReference type="GO" id="GO:0005938">
    <property type="term" value="C:cell cortex"/>
    <property type="evidence" value="ECO:0007669"/>
    <property type="project" value="InterPro"/>
</dbReference>
<proteinExistence type="predicted"/>
<dbReference type="Proteomes" id="UP000245783">
    <property type="component" value="Unassembled WGS sequence"/>
</dbReference>
<feature type="region of interest" description="Disordered" evidence="2">
    <location>
        <begin position="1861"/>
        <end position="1901"/>
    </location>
</feature>
<dbReference type="RefSeq" id="XP_025367398.1">
    <property type="nucleotide sequence ID" value="XM_025515716.1"/>
</dbReference>
<feature type="compositionally biased region" description="Polar residues" evidence="2">
    <location>
        <begin position="1321"/>
        <end position="1338"/>
    </location>
</feature>
<feature type="compositionally biased region" description="Polar residues" evidence="2">
    <location>
        <begin position="1563"/>
        <end position="1575"/>
    </location>
</feature>
<accession>A0A316VT77</accession>
<feature type="region of interest" description="Disordered" evidence="2">
    <location>
        <begin position="657"/>
        <end position="690"/>
    </location>
</feature>
<feature type="compositionally biased region" description="Pro residues" evidence="2">
    <location>
        <begin position="1175"/>
        <end position="1188"/>
    </location>
</feature>
<dbReference type="GO" id="GO:0005543">
    <property type="term" value="F:phospholipid binding"/>
    <property type="evidence" value="ECO:0007669"/>
    <property type="project" value="InterPro"/>
</dbReference>
<evidence type="ECO:0000313" key="5">
    <source>
        <dbReference type="Proteomes" id="UP000245783"/>
    </source>
</evidence>
<evidence type="ECO:0000313" key="4">
    <source>
        <dbReference type="EMBL" id="PWN40238.1"/>
    </source>
</evidence>
<feature type="compositionally biased region" description="Polar residues" evidence="2">
    <location>
        <begin position="1862"/>
        <end position="1888"/>
    </location>
</feature>
<feature type="compositionally biased region" description="Acidic residues" evidence="2">
    <location>
        <begin position="466"/>
        <end position="475"/>
    </location>
</feature>
<feature type="compositionally biased region" description="Polar residues" evidence="2">
    <location>
        <begin position="1641"/>
        <end position="1652"/>
    </location>
</feature>
<gene>
    <name evidence="4" type="ORF">IE81DRAFT_342839</name>
</gene>
<feature type="region of interest" description="Disordered" evidence="2">
    <location>
        <begin position="452"/>
        <end position="608"/>
    </location>
</feature>
<feature type="compositionally biased region" description="Polar residues" evidence="2">
    <location>
        <begin position="116"/>
        <end position="132"/>
    </location>
</feature>
<reference evidence="4 5" key="1">
    <citation type="journal article" date="2018" name="Mol. Biol. Evol.">
        <title>Broad Genomic Sampling Reveals a Smut Pathogenic Ancestry of the Fungal Clade Ustilaginomycotina.</title>
        <authorList>
            <person name="Kijpornyongpan T."/>
            <person name="Mondo S.J."/>
            <person name="Barry K."/>
            <person name="Sandor L."/>
            <person name="Lee J."/>
            <person name="Lipzen A."/>
            <person name="Pangilinan J."/>
            <person name="LaButti K."/>
            <person name="Hainaut M."/>
            <person name="Henrissat B."/>
            <person name="Grigoriev I.V."/>
            <person name="Spatafora J.W."/>
            <person name="Aime M.C."/>
        </authorList>
    </citation>
    <scope>NUCLEOTIDE SEQUENCE [LARGE SCALE GENOMIC DNA]</scope>
    <source>
        <strain evidence="4 5">MCA 4658</strain>
    </source>
</reference>
<dbReference type="EMBL" id="KZ819424">
    <property type="protein sequence ID" value="PWN40238.1"/>
    <property type="molecule type" value="Genomic_DNA"/>
</dbReference>
<feature type="compositionally biased region" description="Polar residues" evidence="2">
    <location>
        <begin position="1023"/>
        <end position="1033"/>
    </location>
</feature>
<evidence type="ECO:0000256" key="2">
    <source>
        <dbReference type="SAM" id="MobiDB-lite"/>
    </source>
</evidence>
<feature type="coiled-coil region" evidence="1">
    <location>
        <begin position="732"/>
        <end position="800"/>
    </location>
</feature>
<feature type="compositionally biased region" description="Polar residues" evidence="2">
    <location>
        <begin position="1197"/>
        <end position="1206"/>
    </location>
</feature>
<dbReference type="GO" id="GO:0032065">
    <property type="term" value="P:maintenance of protein location in cell cortex"/>
    <property type="evidence" value="ECO:0007669"/>
    <property type="project" value="InterPro"/>
</dbReference>
<dbReference type="GeneID" id="37037586"/>
<feature type="compositionally biased region" description="Low complexity" evidence="2">
    <location>
        <begin position="1244"/>
        <end position="1264"/>
    </location>
</feature>
<feature type="compositionally biased region" description="Polar residues" evidence="2">
    <location>
        <begin position="157"/>
        <end position="167"/>
    </location>
</feature>
<feature type="region of interest" description="Disordered" evidence="2">
    <location>
        <begin position="337"/>
        <end position="394"/>
    </location>
</feature>
<feature type="region of interest" description="Disordered" evidence="2">
    <location>
        <begin position="1134"/>
        <end position="1364"/>
    </location>
</feature>
<feature type="compositionally biased region" description="Polar residues" evidence="2">
    <location>
        <begin position="1134"/>
        <end position="1151"/>
    </location>
</feature>
<feature type="region of interest" description="Disordered" evidence="2">
    <location>
        <begin position="1718"/>
        <end position="1840"/>
    </location>
</feature>
<dbReference type="InterPro" id="IPR001849">
    <property type="entry name" value="PH_domain"/>
</dbReference>
<feature type="compositionally biased region" description="Acidic residues" evidence="2">
    <location>
        <begin position="524"/>
        <end position="538"/>
    </location>
</feature>
<feature type="region of interest" description="Disordered" evidence="2">
    <location>
        <begin position="982"/>
        <end position="1061"/>
    </location>
</feature>
<name>A0A316VT77_9BASI</name>
<feature type="region of interest" description="Disordered" evidence="2">
    <location>
        <begin position="1"/>
        <end position="187"/>
    </location>
</feature>